<protein>
    <recommendedName>
        <fullName evidence="3">Toxin-antitoxin system YwqK family antitoxin</fullName>
    </recommendedName>
</protein>
<keyword evidence="2" id="KW-1185">Reference proteome</keyword>
<organism evidence="1 2">
    <name type="scientific">Micrococcoides hystricis</name>
    <dbReference type="NCBI Taxonomy" id="1572761"/>
    <lineage>
        <taxon>Bacteria</taxon>
        <taxon>Bacillati</taxon>
        <taxon>Actinomycetota</taxon>
        <taxon>Actinomycetes</taxon>
        <taxon>Micrococcales</taxon>
        <taxon>Micrococcaceae</taxon>
        <taxon>Micrococcoides</taxon>
    </lineage>
</organism>
<dbReference type="RefSeq" id="WP_377458263.1">
    <property type="nucleotide sequence ID" value="NZ_JBHLUB010000020.1"/>
</dbReference>
<sequence>MRKPPSASKLTPDPRWLEGAQNYVQRLDPGEVEELVAGHQQATQNDDASVSYLWLDDADRPHRTDAPAMLTLASGLVTKVQYFEHGNLHRSDGPAEIELQDGKPVAVAWLQHGTATNPAGPAQLQLFPDGSVAHILWTDDQGQKHRADAPAMQRFNVDGFVLEEEWWQHDQLHRLDGPAVTTRTDSGEVTSRWFYRNHTLHNELGPAHESFFPGGAPEQRVYYTEGLEDRNEGPYFEGFHVDGSLAEHRWAKEGRLERVEKYDEAGKFHCSDGPAVIRYKKDGTVKTEQFWFHGRRQSSMDELLSHAQNDAQGS</sequence>
<comment type="caution">
    <text evidence="1">The sequence shown here is derived from an EMBL/GenBank/DDBJ whole genome shotgun (WGS) entry which is preliminary data.</text>
</comment>
<evidence type="ECO:0000313" key="1">
    <source>
        <dbReference type="EMBL" id="MFC0581573.1"/>
    </source>
</evidence>
<proteinExistence type="predicted"/>
<name>A0ABV6P919_9MICC</name>
<evidence type="ECO:0000313" key="2">
    <source>
        <dbReference type="Proteomes" id="UP001589862"/>
    </source>
</evidence>
<evidence type="ECO:0008006" key="3">
    <source>
        <dbReference type="Google" id="ProtNLM"/>
    </source>
</evidence>
<dbReference type="Gene3D" id="3.90.930.1">
    <property type="match status" value="1"/>
</dbReference>
<dbReference type="EMBL" id="JBHLUB010000020">
    <property type="protein sequence ID" value="MFC0581573.1"/>
    <property type="molecule type" value="Genomic_DNA"/>
</dbReference>
<reference evidence="1 2" key="1">
    <citation type="submission" date="2024-09" db="EMBL/GenBank/DDBJ databases">
        <authorList>
            <person name="Sun Q."/>
            <person name="Mori K."/>
        </authorList>
    </citation>
    <scope>NUCLEOTIDE SEQUENCE [LARGE SCALE GENOMIC DNA]</scope>
    <source>
        <strain evidence="1 2">NCAIM B.02604</strain>
    </source>
</reference>
<dbReference type="Proteomes" id="UP001589862">
    <property type="component" value="Unassembled WGS sequence"/>
</dbReference>
<accession>A0ABV6P919</accession>
<gene>
    <name evidence="1" type="ORF">ACFFFR_04115</name>
</gene>